<dbReference type="RefSeq" id="WP_143076491.1">
    <property type="nucleotide sequence ID" value="NZ_FOJT01000007.1"/>
</dbReference>
<feature type="signal peptide" evidence="2">
    <location>
        <begin position="1"/>
        <end position="20"/>
    </location>
</feature>
<keyword evidence="4" id="KW-1185">Reference proteome</keyword>
<protein>
    <recommendedName>
        <fullName evidence="5">Lipoprotein</fullName>
    </recommendedName>
</protein>
<evidence type="ECO:0000256" key="1">
    <source>
        <dbReference type="SAM" id="MobiDB-lite"/>
    </source>
</evidence>
<dbReference type="EMBL" id="FOJT01000007">
    <property type="protein sequence ID" value="SFB31043.1"/>
    <property type="molecule type" value="Genomic_DNA"/>
</dbReference>
<name>A0A1I1A3Q3_9FLAO</name>
<evidence type="ECO:0000313" key="3">
    <source>
        <dbReference type="EMBL" id="SFB31043.1"/>
    </source>
</evidence>
<evidence type="ECO:0000313" key="4">
    <source>
        <dbReference type="Proteomes" id="UP000199604"/>
    </source>
</evidence>
<accession>A0A1I1A3Q3</accession>
<evidence type="ECO:0008006" key="5">
    <source>
        <dbReference type="Google" id="ProtNLM"/>
    </source>
</evidence>
<proteinExistence type="predicted"/>
<dbReference type="STRING" id="498292.SAMN05660845_2529"/>
<keyword evidence="2" id="KW-0732">Signal</keyword>
<feature type="region of interest" description="Disordered" evidence="1">
    <location>
        <begin position="36"/>
        <end position="58"/>
    </location>
</feature>
<evidence type="ECO:0000256" key="2">
    <source>
        <dbReference type="SAM" id="SignalP"/>
    </source>
</evidence>
<sequence>MNKLLALVFLLILVSCGQKTNNKNVEQTKDTLASKIDDKRKSTSSAIDTSEANETRKHETFNENIDSIPEVLKPFIPKNYSAINISSGDANLDGLTDKILVLRKNTEETTSNYGEDKPDKRPLLLLLGQPNNSYKLIYRNDNAAYCIDCGGVFGDPFTGTTIKNGYFSIEHGIAGGQHWEQVITFKYDRLKKNWFLYKDHYISYKLNESDDPDAEALVLDVDKMETSKDFGIISFDKFNIYNEDGN</sequence>
<organism evidence="3 4">
    <name type="scientific">Flavobacterium swingsii</name>
    <dbReference type="NCBI Taxonomy" id="498292"/>
    <lineage>
        <taxon>Bacteria</taxon>
        <taxon>Pseudomonadati</taxon>
        <taxon>Bacteroidota</taxon>
        <taxon>Flavobacteriia</taxon>
        <taxon>Flavobacteriales</taxon>
        <taxon>Flavobacteriaceae</taxon>
        <taxon>Flavobacterium</taxon>
    </lineage>
</organism>
<gene>
    <name evidence="3" type="ORF">SAMN05660845_2529</name>
</gene>
<dbReference type="Proteomes" id="UP000199604">
    <property type="component" value="Unassembled WGS sequence"/>
</dbReference>
<dbReference type="AlphaFoldDB" id="A0A1I1A3Q3"/>
<dbReference type="OrthoDB" id="86940at2"/>
<dbReference type="PROSITE" id="PS51257">
    <property type="entry name" value="PROKAR_LIPOPROTEIN"/>
    <property type="match status" value="1"/>
</dbReference>
<feature type="compositionally biased region" description="Polar residues" evidence="1">
    <location>
        <begin position="43"/>
        <end position="52"/>
    </location>
</feature>
<reference evidence="4" key="1">
    <citation type="submission" date="2016-10" db="EMBL/GenBank/DDBJ databases">
        <authorList>
            <person name="Varghese N."/>
            <person name="Submissions S."/>
        </authorList>
    </citation>
    <scope>NUCLEOTIDE SEQUENCE [LARGE SCALE GENOMIC DNA]</scope>
    <source>
        <strain evidence="4">DSM 21789</strain>
    </source>
</reference>
<feature type="chain" id="PRO_5011784188" description="Lipoprotein" evidence="2">
    <location>
        <begin position="21"/>
        <end position="246"/>
    </location>
</feature>